<proteinExistence type="inferred from homology"/>
<dbReference type="PANTHER" id="PTHR10192:SF5">
    <property type="entry name" value="GEPHYRIN"/>
    <property type="match status" value="1"/>
</dbReference>
<gene>
    <name evidence="8" type="primary">moeA</name>
    <name evidence="8" type="ORF">LzC2_08970</name>
</gene>
<dbReference type="EC" id="2.10.1.1" evidence="6"/>
<keyword evidence="6 8" id="KW-0808">Transferase</keyword>
<evidence type="ECO:0000313" key="9">
    <source>
        <dbReference type="Proteomes" id="UP000609651"/>
    </source>
</evidence>
<organism evidence="8 9">
    <name type="scientific">Alienimonas chondri</name>
    <dbReference type="NCBI Taxonomy" id="2681879"/>
    <lineage>
        <taxon>Bacteria</taxon>
        <taxon>Pseudomonadati</taxon>
        <taxon>Planctomycetota</taxon>
        <taxon>Planctomycetia</taxon>
        <taxon>Planctomycetales</taxon>
        <taxon>Planctomycetaceae</taxon>
        <taxon>Alienimonas</taxon>
    </lineage>
</organism>
<comment type="similarity">
    <text evidence="3 6">Belongs to the MoeA family.</text>
</comment>
<dbReference type="Pfam" id="PF00994">
    <property type="entry name" value="MoCF_biosynth"/>
    <property type="match status" value="1"/>
</dbReference>
<reference evidence="8 9" key="1">
    <citation type="journal article" date="2020" name="Syst. Appl. Microbiol.">
        <title>Alienimonas chondri sp. nov., a novel planctomycete isolated from the biofilm of the red alga Chondrus crispus.</title>
        <authorList>
            <person name="Vitorino I."/>
            <person name="Albuquerque L."/>
            <person name="Wiegand S."/>
            <person name="Kallscheuer N."/>
            <person name="da Costa M.S."/>
            <person name="Lobo-da-Cunha A."/>
            <person name="Jogler C."/>
            <person name="Lage O.M."/>
        </authorList>
    </citation>
    <scope>NUCLEOTIDE SEQUENCE [LARGE SCALE GENOMIC DNA]</scope>
    <source>
        <strain evidence="8 9">LzC2</strain>
    </source>
</reference>
<evidence type="ECO:0000256" key="3">
    <source>
        <dbReference type="ARBA" id="ARBA00010763"/>
    </source>
</evidence>
<evidence type="ECO:0000259" key="7">
    <source>
        <dbReference type="SMART" id="SM00852"/>
    </source>
</evidence>
<comment type="catalytic activity">
    <reaction evidence="5">
        <text>adenylyl-molybdopterin + molybdate = Mo-molybdopterin + AMP + H(+)</text>
        <dbReference type="Rhea" id="RHEA:35047"/>
        <dbReference type="ChEBI" id="CHEBI:15378"/>
        <dbReference type="ChEBI" id="CHEBI:36264"/>
        <dbReference type="ChEBI" id="CHEBI:62727"/>
        <dbReference type="ChEBI" id="CHEBI:71302"/>
        <dbReference type="ChEBI" id="CHEBI:456215"/>
        <dbReference type="EC" id="2.10.1.1"/>
    </reaction>
</comment>
<dbReference type="PROSITE" id="PS01079">
    <property type="entry name" value="MOCF_BIOSYNTHESIS_2"/>
    <property type="match status" value="1"/>
</dbReference>
<evidence type="ECO:0000256" key="2">
    <source>
        <dbReference type="ARBA" id="ARBA00005046"/>
    </source>
</evidence>
<dbReference type="GO" id="GO:0061599">
    <property type="term" value="F:molybdopterin molybdotransferase activity"/>
    <property type="evidence" value="ECO:0007669"/>
    <property type="project" value="UniProtKB-EC"/>
</dbReference>
<evidence type="ECO:0000256" key="5">
    <source>
        <dbReference type="ARBA" id="ARBA00047317"/>
    </source>
</evidence>
<dbReference type="SUPFAM" id="SSF53218">
    <property type="entry name" value="Molybdenum cofactor biosynthesis proteins"/>
    <property type="match status" value="1"/>
</dbReference>
<dbReference type="RefSeq" id="WP_171184213.1">
    <property type="nucleotide sequence ID" value="NZ_WTPX01000018.1"/>
</dbReference>
<comment type="pathway">
    <text evidence="2 6">Cofactor biosynthesis; molybdopterin biosynthesis.</text>
</comment>
<keyword evidence="6" id="KW-0460">Magnesium</keyword>
<dbReference type="Pfam" id="PF03454">
    <property type="entry name" value="MoeA_C"/>
    <property type="match status" value="1"/>
</dbReference>
<dbReference type="InterPro" id="IPR036688">
    <property type="entry name" value="MoeA_C_domain_IV_sf"/>
</dbReference>
<dbReference type="Gene3D" id="2.170.190.11">
    <property type="entry name" value="Molybdopterin biosynthesis moea protein, domain 3"/>
    <property type="match status" value="1"/>
</dbReference>
<sequence>MLSVPEARAAILAALAPRPATRVPLAEACGRCLSEPAVATVDSPPFAKAKMDGYATNAAECGSSHVTLTVVEEIPAGAVPTRSVGPGECAKIMTGAPLPDGADVVIPVECSERIVDRVSLSPPPAVRPGSCVMARGAAVRWGETLIAAGEPLTPAAIGLLAEHGFDPVAVTPKLRVAVLSTGDEVVPASLPPGPGQIRDANGPLLCAAIAAAGALPLPLGLAGDDRDALTAKVRDGLNADVLLISGGVSMGDYDLVPGVLADCGVRRVFHKINVKPGKPLWFGVTENDRGPTAVFGLPGNPVSSLTGFELFVRPALRRLGGWSDCEPAPLSATLTEAIANRGDRPLYRPVRLTDGPAGLSAEPVRWAGSGDLRGAADANGAALIPSESQLAAGDRVDAIRWAGCG</sequence>
<keyword evidence="4 6" id="KW-0501">Molybdenum cofactor biosynthesis</keyword>
<evidence type="ECO:0000313" key="8">
    <source>
        <dbReference type="EMBL" id="NNJ24837.1"/>
    </source>
</evidence>
<dbReference type="CDD" id="cd00887">
    <property type="entry name" value="MoeA"/>
    <property type="match status" value="1"/>
</dbReference>
<accession>A0ABX1V9R5</accession>
<dbReference type="InterPro" id="IPR001453">
    <property type="entry name" value="MoaB/Mog_dom"/>
</dbReference>
<evidence type="ECO:0000256" key="4">
    <source>
        <dbReference type="ARBA" id="ARBA00023150"/>
    </source>
</evidence>
<dbReference type="EMBL" id="WTPX01000018">
    <property type="protein sequence ID" value="NNJ24837.1"/>
    <property type="molecule type" value="Genomic_DNA"/>
</dbReference>
<dbReference type="SUPFAM" id="SSF63882">
    <property type="entry name" value="MoeA N-terminal region -like"/>
    <property type="match status" value="1"/>
</dbReference>
<dbReference type="InterPro" id="IPR008284">
    <property type="entry name" value="MoCF_biosynth_CS"/>
</dbReference>
<name>A0ABX1V9R5_9PLAN</name>
<comment type="cofactor">
    <cofactor evidence="6">
        <name>Mg(2+)</name>
        <dbReference type="ChEBI" id="CHEBI:18420"/>
    </cofactor>
</comment>
<keyword evidence="6" id="KW-0500">Molybdenum</keyword>
<dbReference type="InterPro" id="IPR036425">
    <property type="entry name" value="MoaB/Mog-like_dom_sf"/>
</dbReference>
<dbReference type="Gene3D" id="2.40.340.10">
    <property type="entry name" value="MoeA, C-terminal, domain IV"/>
    <property type="match status" value="1"/>
</dbReference>
<dbReference type="InterPro" id="IPR038987">
    <property type="entry name" value="MoeA-like"/>
</dbReference>
<comment type="function">
    <text evidence="1 6">Catalyzes the insertion of molybdate into adenylated molybdopterin with the concomitant release of AMP.</text>
</comment>
<dbReference type="InterPro" id="IPR005110">
    <property type="entry name" value="MoeA_linker/N"/>
</dbReference>
<dbReference type="NCBIfam" id="TIGR00177">
    <property type="entry name" value="molyb_syn"/>
    <property type="match status" value="1"/>
</dbReference>
<dbReference type="Pfam" id="PF03453">
    <property type="entry name" value="MoeA_N"/>
    <property type="match status" value="1"/>
</dbReference>
<keyword evidence="9" id="KW-1185">Reference proteome</keyword>
<dbReference type="SUPFAM" id="SSF63867">
    <property type="entry name" value="MoeA C-terminal domain-like"/>
    <property type="match status" value="1"/>
</dbReference>
<dbReference type="PANTHER" id="PTHR10192">
    <property type="entry name" value="MOLYBDOPTERIN BIOSYNTHESIS PROTEIN"/>
    <property type="match status" value="1"/>
</dbReference>
<dbReference type="SMART" id="SM00852">
    <property type="entry name" value="MoCF_biosynth"/>
    <property type="match status" value="1"/>
</dbReference>
<keyword evidence="6" id="KW-0479">Metal-binding</keyword>
<dbReference type="Gene3D" id="3.40.980.10">
    <property type="entry name" value="MoaB/Mog-like domain"/>
    <property type="match status" value="1"/>
</dbReference>
<dbReference type="InterPro" id="IPR036135">
    <property type="entry name" value="MoeA_linker/N_sf"/>
</dbReference>
<dbReference type="NCBIfam" id="NF045515">
    <property type="entry name" value="Glp_gephyrin"/>
    <property type="match status" value="1"/>
</dbReference>
<dbReference type="InterPro" id="IPR005111">
    <property type="entry name" value="MoeA_C_domain_IV"/>
</dbReference>
<dbReference type="Proteomes" id="UP000609651">
    <property type="component" value="Unassembled WGS sequence"/>
</dbReference>
<evidence type="ECO:0000256" key="6">
    <source>
        <dbReference type="RuleBase" id="RU365090"/>
    </source>
</evidence>
<comment type="caution">
    <text evidence="8">The sequence shown here is derived from an EMBL/GenBank/DDBJ whole genome shotgun (WGS) entry which is preliminary data.</text>
</comment>
<protein>
    <recommendedName>
        <fullName evidence="6">Molybdopterin molybdenumtransferase</fullName>
        <ecNumber evidence="6">2.10.1.1</ecNumber>
    </recommendedName>
</protein>
<evidence type="ECO:0000256" key="1">
    <source>
        <dbReference type="ARBA" id="ARBA00002901"/>
    </source>
</evidence>
<feature type="domain" description="MoaB/Mog" evidence="7">
    <location>
        <begin position="177"/>
        <end position="318"/>
    </location>
</feature>
<dbReference type="Gene3D" id="3.90.105.10">
    <property type="entry name" value="Molybdopterin biosynthesis moea protein, domain 2"/>
    <property type="match status" value="1"/>
</dbReference>